<dbReference type="AlphaFoldDB" id="A0A3M6TGA0"/>
<keyword evidence="2" id="KW-1185">Reference proteome</keyword>
<dbReference type="EMBL" id="RCHS01003655">
    <property type="protein sequence ID" value="RMX40368.1"/>
    <property type="molecule type" value="Genomic_DNA"/>
</dbReference>
<gene>
    <name evidence="1" type="ORF">pdam_00017511</name>
</gene>
<proteinExistence type="predicted"/>
<organism evidence="1 2">
    <name type="scientific">Pocillopora damicornis</name>
    <name type="common">Cauliflower coral</name>
    <name type="synonym">Millepora damicornis</name>
    <dbReference type="NCBI Taxonomy" id="46731"/>
    <lineage>
        <taxon>Eukaryota</taxon>
        <taxon>Metazoa</taxon>
        <taxon>Cnidaria</taxon>
        <taxon>Anthozoa</taxon>
        <taxon>Hexacorallia</taxon>
        <taxon>Scleractinia</taxon>
        <taxon>Astrocoeniina</taxon>
        <taxon>Pocilloporidae</taxon>
        <taxon>Pocillopora</taxon>
    </lineage>
</organism>
<comment type="caution">
    <text evidence="1">The sequence shown here is derived from an EMBL/GenBank/DDBJ whole genome shotgun (WGS) entry which is preliminary data.</text>
</comment>
<reference evidence="1 2" key="1">
    <citation type="journal article" date="2018" name="Sci. Rep.">
        <title>Comparative analysis of the Pocillopora damicornis genome highlights role of immune system in coral evolution.</title>
        <authorList>
            <person name="Cunning R."/>
            <person name="Bay R.A."/>
            <person name="Gillette P."/>
            <person name="Baker A.C."/>
            <person name="Traylor-Knowles N."/>
        </authorList>
    </citation>
    <scope>NUCLEOTIDE SEQUENCE [LARGE SCALE GENOMIC DNA]</scope>
    <source>
        <strain evidence="1">RSMAS</strain>
        <tissue evidence="1">Whole animal</tissue>
    </source>
</reference>
<evidence type="ECO:0000313" key="1">
    <source>
        <dbReference type="EMBL" id="RMX40368.1"/>
    </source>
</evidence>
<name>A0A3M6TGA0_POCDA</name>
<dbReference type="Proteomes" id="UP000275408">
    <property type="component" value="Unassembled WGS sequence"/>
</dbReference>
<sequence length="239" mass="27318">MEKRNLALQQSVIVVVQVYNGYPWAFHTPKWKSRTNGPCFSVLSSLSHSLKRVEMSSYPLKQSEKPRRQIYVLIILETANVPTSQGELGIAKIKLVSTNGLPLQDSAGARDMIKVYTSLVKSILEYSCVMFSNLLLYLSDAIKNVQKHCPPQIIFPTLSYTEADSELLTITLRQKDYGVRKYRQRRETKNVLEFILIHGVWDYISSTADNQTMDKLMSGLKCRKYLQGLFDKTMKGNQI</sequence>
<evidence type="ECO:0000313" key="2">
    <source>
        <dbReference type="Proteomes" id="UP000275408"/>
    </source>
</evidence>
<accession>A0A3M6TGA0</accession>
<protein>
    <submittedName>
        <fullName evidence="1">Uncharacterized protein</fullName>
    </submittedName>
</protein>